<dbReference type="InterPro" id="IPR000064">
    <property type="entry name" value="NLP_P60_dom"/>
</dbReference>
<evidence type="ECO:0000313" key="6">
    <source>
        <dbReference type="Proteomes" id="UP001596096"/>
    </source>
</evidence>
<comment type="caution">
    <text evidence="5">The sequence shown here is derived from an EMBL/GenBank/DDBJ whole genome shotgun (WGS) entry which is preliminary data.</text>
</comment>
<evidence type="ECO:0000256" key="1">
    <source>
        <dbReference type="ARBA" id="ARBA00022670"/>
    </source>
</evidence>
<keyword evidence="2" id="KW-0378">Hydrolase</keyword>
<sequence length="316" mass="32870">MMPVVAATAIGALVLVAVIIGVTATVLPGRGGPAPGVACGNAPADIPSRYLDLYRHAAARYGIPWAVLAAVGKTESDHGRGTGTGITTGSNHAGAAGPMQFMPATWRAFGVDGNADGTRNVYDPADAIPAAANYLRHSGAPDRLNQALLRYNGDPSYVTKVLRLAESYTATCEPLTIRGTGHGSVAIAAASRWLNTPYSYGGGNFDGPTRGIGQGTNTIGFDCSGLTRYAWHQAGVTLPRTAAEQWHALAHVPPGQQAPGDLVFFQGSGGGPNHPGHVGLVLDAERMIEAPRTGLRVRVSRYTARGDIVGYGRPRR</sequence>
<dbReference type="Pfam" id="PF00877">
    <property type="entry name" value="NLPC_P60"/>
    <property type="match status" value="1"/>
</dbReference>
<dbReference type="PANTHER" id="PTHR47359:SF3">
    <property type="entry name" value="NLP_P60 DOMAIN-CONTAINING PROTEIN-RELATED"/>
    <property type="match status" value="1"/>
</dbReference>
<protein>
    <submittedName>
        <fullName evidence="5">NlpC/P60 family protein</fullName>
    </submittedName>
</protein>
<reference evidence="6" key="1">
    <citation type="journal article" date="2019" name="Int. J. Syst. Evol. Microbiol.">
        <title>The Global Catalogue of Microorganisms (GCM) 10K type strain sequencing project: providing services to taxonomists for standard genome sequencing and annotation.</title>
        <authorList>
            <consortium name="The Broad Institute Genomics Platform"/>
            <consortium name="The Broad Institute Genome Sequencing Center for Infectious Disease"/>
            <person name="Wu L."/>
            <person name="Ma J."/>
        </authorList>
    </citation>
    <scope>NUCLEOTIDE SEQUENCE [LARGE SCALE GENOMIC DNA]</scope>
    <source>
        <strain evidence="6">CGMCC 4.7106</strain>
    </source>
</reference>
<dbReference type="PANTHER" id="PTHR47359">
    <property type="entry name" value="PEPTIDOGLYCAN DL-ENDOPEPTIDASE CWLO"/>
    <property type="match status" value="1"/>
</dbReference>
<evidence type="ECO:0000259" key="4">
    <source>
        <dbReference type="PROSITE" id="PS51935"/>
    </source>
</evidence>
<evidence type="ECO:0000313" key="5">
    <source>
        <dbReference type="EMBL" id="MFC5814121.1"/>
    </source>
</evidence>
<organism evidence="5 6">
    <name type="scientific">Nonomuraea harbinensis</name>
    <dbReference type="NCBI Taxonomy" id="1286938"/>
    <lineage>
        <taxon>Bacteria</taxon>
        <taxon>Bacillati</taxon>
        <taxon>Actinomycetota</taxon>
        <taxon>Actinomycetes</taxon>
        <taxon>Streptosporangiales</taxon>
        <taxon>Streptosporangiaceae</taxon>
        <taxon>Nonomuraea</taxon>
    </lineage>
</organism>
<dbReference type="Proteomes" id="UP001596096">
    <property type="component" value="Unassembled WGS sequence"/>
</dbReference>
<feature type="domain" description="NlpC/P60" evidence="4">
    <location>
        <begin position="180"/>
        <end position="316"/>
    </location>
</feature>
<dbReference type="RefSeq" id="WP_219544982.1">
    <property type="nucleotide sequence ID" value="NZ_JAHKRN010000012.1"/>
</dbReference>
<dbReference type="Pfam" id="PF13406">
    <property type="entry name" value="SLT_2"/>
    <property type="match status" value="1"/>
</dbReference>
<proteinExistence type="predicted"/>
<accession>A0ABW1BMZ3</accession>
<keyword evidence="3" id="KW-0788">Thiol protease</keyword>
<keyword evidence="1" id="KW-0645">Protease</keyword>
<gene>
    <name evidence="5" type="ORF">ACFPUY_03445</name>
</gene>
<keyword evidence="6" id="KW-1185">Reference proteome</keyword>
<dbReference type="EMBL" id="JBHSNW010000001">
    <property type="protein sequence ID" value="MFC5814121.1"/>
    <property type="molecule type" value="Genomic_DNA"/>
</dbReference>
<evidence type="ECO:0000256" key="3">
    <source>
        <dbReference type="ARBA" id="ARBA00022807"/>
    </source>
</evidence>
<evidence type="ECO:0000256" key="2">
    <source>
        <dbReference type="ARBA" id="ARBA00022801"/>
    </source>
</evidence>
<dbReference type="CDD" id="cd13399">
    <property type="entry name" value="Slt35-like"/>
    <property type="match status" value="1"/>
</dbReference>
<dbReference type="InterPro" id="IPR051794">
    <property type="entry name" value="PG_Endopeptidase_C40"/>
</dbReference>
<dbReference type="InterPro" id="IPR031304">
    <property type="entry name" value="SLT_2"/>
</dbReference>
<dbReference type="PROSITE" id="PS51935">
    <property type="entry name" value="NLPC_P60"/>
    <property type="match status" value="1"/>
</dbReference>
<name>A0ABW1BMZ3_9ACTN</name>